<evidence type="ECO:0000313" key="3">
    <source>
        <dbReference type="Proteomes" id="UP000621799"/>
    </source>
</evidence>
<dbReference type="Proteomes" id="UP000621799">
    <property type="component" value="Unassembled WGS sequence"/>
</dbReference>
<evidence type="ECO:0000256" key="1">
    <source>
        <dbReference type="SAM" id="MobiDB-lite"/>
    </source>
</evidence>
<feature type="compositionally biased region" description="Polar residues" evidence="1">
    <location>
        <begin position="76"/>
        <end position="85"/>
    </location>
</feature>
<accession>A0A928W2I0</accession>
<dbReference type="AlphaFoldDB" id="A0A928W2I0"/>
<sequence>MRDPNRNTRPRISFRAIVLSLTVIFLQSVPPVRAQNSSLQRDRSAANLTSPIIHFEPANDDSADRDGDSLGGASRPATQKCQQDTAYPLPMTPLLPDSSRGLTVATHPTFFVYIPPTSAPKAYFIIKDTTNDLEVYQTMLPLTQTAGVIGIELPDSAPPLEVGKTYRWFVGLLCQPSQTDLPIVEGNIERIELDSELTVNASLEEQAVSYGASGIWYDTIERVVQLRQQQPDNEMLSRTWWELLDSVGLAEIAIQPML</sequence>
<name>A0A928W2I0_9CYAN</name>
<evidence type="ECO:0000313" key="2">
    <source>
        <dbReference type="EMBL" id="MBE9042050.1"/>
    </source>
</evidence>
<comment type="caution">
    <text evidence="2">The sequence shown here is derived from an EMBL/GenBank/DDBJ whole genome shotgun (WGS) entry which is preliminary data.</text>
</comment>
<keyword evidence="3" id="KW-1185">Reference proteome</keyword>
<dbReference type="Pfam" id="PF06051">
    <property type="entry name" value="DUF928"/>
    <property type="match status" value="1"/>
</dbReference>
<proteinExistence type="predicted"/>
<protein>
    <submittedName>
        <fullName evidence="2">DUF928 domain-containing protein</fullName>
    </submittedName>
</protein>
<reference evidence="2" key="1">
    <citation type="submission" date="2020-10" db="EMBL/GenBank/DDBJ databases">
        <authorList>
            <person name="Castelo-Branco R."/>
            <person name="Eusebio N."/>
            <person name="Adriana R."/>
            <person name="Vieira A."/>
            <person name="Brugerolle De Fraissinette N."/>
            <person name="Rezende De Castro R."/>
            <person name="Schneider M.P."/>
            <person name="Vasconcelos V."/>
            <person name="Leao P.N."/>
        </authorList>
    </citation>
    <scope>NUCLEOTIDE SEQUENCE</scope>
    <source>
        <strain evidence="2">LEGE 11467</strain>
    </source>
</reference>
<dbReference type="RefSeq" id="WP_264322232.1">
    <property type="nucleotide sequence ID" value="NZ_JADEXN010000288.1"/>
</dbReference>
<feature type="region of interest" description="Disordered" evidence="1">
    <location>
        <begin position="50"/>
        <end position="92"/>
    </location>
</feature>
<gene>
    <name evidence="2" type="ORF">IQ235_14815</name>
</gene>
<dbReference type="EMBL" id="JADEXN010000288">
    <property type="protein sequence ID" value="MBE9042050.1"/>
    <property type="molecule type" value="Genomic_DNA"/>
</dbReference>
<dbReference type="InterPro" id="IPR010328">
    <property type="entry name" value="DUF928"/>
</dbReference>
<organism evidence="2 3">
    <name type="scientific">Zarconia navalis LEGE 11467</name>
    <dbReference type="NCBI Taxonomy" id="1828826"/>
    <lineage>
        <taxon>Bacteria</taxon>
        <taxon>Bacillati</taxon>
        <taxon>Cyanobacteriota</taxon>
        <taxon>Cyanophyceae</taxon>
        <taxon>Oscillatoriophycideae</taxon>
        <taxon>Oscillatoriales</taxon>
        <taxon>Oscillatoriales incertae sedis</taxon>
        <taxon>Zarconia</taxon>
        <taxon>Zarconia navalis</taxon>
    </lineage>
</organism>